<dbReference type="AlphaFoldDB" id="A0A540LXI2"/>
<name>A0A540LXI2_MALBA</name>
<feature type="region of interest" description="Disordered" evidence="1">
    <location>
        <begin position="1"/>
        <end position="61"/>
    </location>
</feature>
<reference evidence="2 3" key="1">
    <citation type="journal article" date="2019" name="G3 (Bethesda)">
        <title>Sequencing of a Wild Apple (Malus baccata) Genome Unravels the Differences Between Cultivated and Wild Apple Species Regarding Disease Resistance and Cold Tolerance.</title>
        <authorList>
            <person name="Chen X."/>
        </authorList>
    </citation>
    <scope>NUCLEOTIDE SEQUENCE [LARGE SCALE GENOMIC DNA]</scope>
    <source>
        <strain evidence="3">cv. Shandingzi</strain>
        <tissue evidence="2">Leaves</tissue>
    </source>
</reference>
<feature type="compositionally biased region" description="Acidic residues" evidence="1">
    <location>
        <begin position="43"/>
        <end position="53"/>
    </location>
</feature>
<protein>
    <submittedName>
        <fullName evidence="2">Uncharacterized protein</fullName>
    </submittedName>
</protein>
<organism evidence="2 3">
    <name type="scientific">Malus baccata</name>
    <name type="common">Siberian crab apple</name>
    <name type="synonym">Pyrus baccata</name>
    <dbReference type="NCBI Taxonomy" id="106549"/>
    <lineage>
        <taxon>Eukaryota</taxon>
        <taxon>Viridiplantae</taxon>
        <taxon>Streptophyta</taxon>
        <taxon>Embryophyta</taxon>
        <taxon>Tracheophyta</taxon>
        <taxon>Spermatophyta</taxon>
        <taxon>Magnoliopsida</taxon>
        <taxon>eudicotyledons</taxon>
        <taxon>Gunneridae</taxon>
        <taxon>Pentapetalae</taxon>
        <taxon>rosids</taxon>
        <taxon>fabids</taxon>
        <taxon>Rosales</taxon>
        <taxon>Rosaceae</taxon>
        <taxon>Amygdaloideae</taxon>
        <taxon>Maleae</taxon>
        <taxon>Malus</taxon>
    </lineage>
</organism>
<evidence type="ECO:0000313" key="2">
    <source>
        <dbReference type="EMBL" id="TQD91194.1"/>
    </source>
</evidence>
<feature type="compositionally biased region" description="Basic and acidic residues" evidence="1">
    <location>
        <begin position="1"/>
        <end position="17"/>
    </location>
</feature>
<keyword evidence="3" id="KW-1185">Reference proteome</keyword>
<evidence type="ECO:0000313" key="3">
    <source>
        <dbReference type="Proteomes" id="UP000315295"/>
    </source>
</evidence>
<dbReference type="Proteomes" id="UP000315295">
    <property type="component" value="Unassembled WGS sequence"/>
</dbReference>
<accession>A0A540LXI2</accession>
<comment type="caution">
    <text evidence="2">The sequence shown here is derived from an EMBL/GenBank/DDBJ whole genome shotgun (WGS) entry which is preliminary data.</text>
</comment>
<gene>
    <name evidence="2" type="ORF">C1H46_023208</name>
</gene>
<evidence type="ECO:0000256" key="1">
    <source>
        <dbReference type="SAM" id="MobiDB-lite"/>
    </source>
</evidence>
<proteinExistence type="predicted"/>
<dbReference type="EMBL" id="VIEB01000428">
    <property type="protein sequence ID" value="TQD91194.1"/>
    <property type="molecule type" value="Genomic_DNA"/>
</dbReference>
<sequence length="157" mass="18078">MDFDEVHSAGSKNEKTSKFGSKKIKKYSPPDLENSYSKMVYLGEDEREDDEEEGAKKWEAEKRESFEDNVVVKKVYNADPMDVKNGLEKERNRKTIEDVDEVKKGNHFNESKRVENGKHVEDENVEVKKGESFNGSEVKMESGKGIRGNVLRMITLR</sequence>